<feature type="region of interest" description="Disordered" evidence="1">
    <location>
        <begin position="1"/>
        <end position="25"/>
    </location>
</feature>
<accession>A0A8C1ZDI1</accession>
<name>A0A8C1ZDI1_CYPCA</name>
<evidence type="ECO:0000313" key="3">
    <source>
        <dbReference type="Proteomes" id="UP000694700"/>
    </source>
</evidence>
<dbReference type="AlphaFoldDB" id="A0A8C1ZDI1"/>
<dbReference type="Proteomes" id="UP000694700">
    <property type="component" value="Unplaced"/>
</dbReference>
<evidence type="ECO:0000313" key="2">
    <source>
        <dbReference type="Ensembl" id="ENSCCRP00015071763.1"/>
    </source>
</evidence>
<protein>
    <submittedName>
        <fullName evidence="2">Uncharacterized protein</fullName>
    </submittedName>
</protein>
<proteinExistence type="predicted"/>
<evidence type="ECO:0000256" key="1">
    <source>
        <dbReference type="SAM" id="MobiDB-lite"/>
    </source>
</evidence>
<reference evidence="2" key="1">
    <citation type="submission" date="2025-08" db="UniProtKB">
        <authorList>
            <consortium name="Ensembl"/>
        </authorList>
    </citation>
    <scope>IDENTIFICATION</scope>
</reference>
<dbReference type="Ensembl" id="ENSCCRT00015074100.1">
    <property type="protein sequence ID" value="ENSCCRP00015071763.1"/>
    <property type="gene ID" value="ENSCCRG00015029062.1"/>
</dbReference>
<sequence>MANNKTAHRKDLPRERLASEEKRAEETELFTKYYSERKGGEKGEDDSFKHIPRFYNRLPAEDEVLLQKLREESRALQVREHFIGLNLWFLLDMHQVPPTSADEAMISYESFLKVGEKAGGKCKCVHHRKLYSDQ</sequence>
<organism evidence="2 3">
    <name type="scientific">Cyprinus carpio</name>
    <name type="common">Common carp</name>
    <dbReference type="NCBI Taxonomy" id="7962"/>
    <lineage>
        <taxon>Eukaryota</taxon>
        <taxon>Metazoa</taxon>
        <taxon>Chordata</taxon>
        <taxon>Craniata</taxon>
        <taxon>Vertebrata</taxon>
        <taxon>Euteleostomi</taxon>
        <taxon>Actinopterygii</taxon>
        <taxon>Neopterygii</taxon>
        <taxon>Teleostei</taxon>
        <taxon>Ostariophysi</taxon>
        <taxon>Cypriniformes</taxon>
        <taxon>Cyprinidae</taxon>
        <taxon>Cyprininae</taxon>
        <taxon>Cyprinus</taxon>
    </lineage>
</organism>
<feature type="compositionally biased region" description="Basic and acidic residues" evidence="1">
    <location>
        <begin position="9"/>
        <end position="25"/>
    </location>
</feature>